<evidence type="ECO:0000313" key="1">
    <source>
        <dbReference type="EMBL" id="PYG87144.1"/>
    </source>
</evidence>
<gene>
    <name evidence="1" type="ORF">LY28_02278</name>
</gene>
<keyword evidence="2" id="KW-1185">Reference proteome</keyword>
<organism evidence="1 2">
    <name type="scientific">Ruminiclostridium sufflavum DSM 19573</name>
    <dbReference type="NCBI Taxonomy" id="1121337"/>
    <lineage>
        <taxon>Bacteria</taxon>
        <taxon>Bacillati</taxon>
        <taxon>Bacillota</taxon>
        <taxon>Clostridia</taxon>
        <taxon>Eubacteriales</taxon>
        <taxon>Oscillospiraceae</taxon>
        <taxon>Ruminiclostridium</taxon>
    </lineage>
</organism>
<name>A0A318XJG8_9FIRM</name>
<sequence length="97" mass="11026">MEFCKCGSLKINGSCTNKKCEHHIKSMIEVATPQQIEYIKELADQLAEDISEINFEALSKSEAVDIIDEYMEKIEDAEKKLSPDTALLEDEENDDEL</sequence>
<proteinExistence type="predicted"/>
<accession>A0A318XJG8</accession>
<comment type="caution">
    <text evidence="1">The sequence shown here is derived from an EMBL/GenBank/DDBJ whole genome shotgun (WGS) entry which is preliminary data.</text>
</comment>
<dbReference type="AlphaFoldDB" id="A0A318XJG8"/>
<dbReference type="OrthoDB" id="1739856at2"/>
<dbReference type="EMBL" id="QKMR01000013">
    <property type="protein sequence ID" value="PYG87144.1"/>
    <property type="molecule type" value="Genomic_DNA"/>
</dbReference>
<protein>
    <submittedName>
        <fullName evidence="1">Uncharacterized protein</fullName>
    </submittedName>
</protein>
<reference evidence="1 2" key="1">
    <citation type="submission" date="2018-06" db="EMBL/GenBank/DDBJ databases">
        <title>Genomic Encyclopedia of Type Strains, Phase I: the one thousand microbial genomes (KMG-I) project.</title>
        <authorList>
            <person name="Kyrpides N."/>
        </authorList>
    </citation>
    <scope>NUCLEOTIDE SEQUENCE [LARGE SCALE GENOMIC DNA]</scope>
    <source>
        <strain evidence="1 2">DSM 19573</strain>
    </source>
</reference>
<dbReference type="RefSeq" id="WP_110462307.1">
    <property type="nucleotide sequence ID" value="NZ_QKMR01000013.1"/>
</dbReference>
<evidence type="ECO:0000313" key="2">
    <source>
        <dbReference type="Proteomes" id="UP000248132"/>
    </source>
</evidence>
<dbReference type="Proteomes" id="UP000248132">
    <property type="component" value="Unassembled WGS sequence"/>
</dbReference>